<dbReference type="InterPro" id="IPR025665">
    <property type="entry name" value="Beta-barrel_OMP_2"/>
</dbReference>
<evidence type="ECO:0000313" key="3">
    <source>
        <dbReference type="EMBL" id="MBK0403226.1"/>
    </source>
</evidence>
<evidence type="ECO:0000313" key="4">
    <source>
        <dbReference type="Proteomes" id="UP000644147"/>
    </source>
</evidence>
<dbReference type="RefSeq" id="WP_200505982.1">
    <property type="nucleotide sequence ID" value="NZ_JAEHFX010000004.1"/>
</dbReference>
<sequence length="259" mass="29306">MKLKSLLIGTLLSLDFLSASAQSGPYIGFISGINSTWVLDQKLFDDPNYEYNRTWNWAPYGVALGYKFNPISSVQVEFFKKNMGAEFDIIGRKPNVNQEETVGKKEIKLEYWSLPILYKYTTGGTVRFNMHLGPQFSFLSKGSEVNKMNETAELHVGPGTDLHTDLSVPTLTYPAGTYTLATKEDFKKTDFGLAFGFGMEADITNSLFFSANIRFYSGFKDIRSDEAIAEAKNWNYYDDSRNNITGGLQLGIHYRFEQE</sequence>
<evidence type="ECO:0000256" key="1">
    <source>
        <dbReference type="SAM" id="SignalP"/>
    </source>
</evidence>
<organism evidence="3 4">
    <name type="scientific">Adhaeribacter terrigena</name>
    <dbReference type="NCBI Taxonomy" id="2793070"/>
    <lineage>
        <taxon>Bacteria</taxon>
        <taxon>Pseudomonadati</taxon>
        <taxon>Bacteroidota</taxon>
        <taxon>Cytophagia</taxon>
        <taxon>Cytophagales</taxon>
        <taxon>Hymenobacteraceae</taxon>
        <taxon>Adhaeribacter</taxon>
    </lineage>
</organism>
<dbReference type="InterPro" id="IPR011250">
    <property type="entry name" value="OMP/PagP_B-barrel"/>
</dbReference>
<dbReference type="EMBL" id="JAEHFX010000004">
    <property type="protein sequence ID" value="MBK0403226.1"/>
    <property type="molecule type" value="Genomic_DNA"/>
</dbReference>
<evidence type="ECO:0000259" key="2">
    <source>
        <dbReference type="Pfam" id="PF13568"/>
    </source>
</evidence>
<name>A0ABS1C1E9_9BACT</name>
<accession>A0ABS1C1E9</accession>
<gene>
    <name evidence="3" type="ORF">I5M27_09530</name>
</gene>
<protein>
    <submittedName>
        <fullName evidence="3">Outer membrane beta-barrel protein</fullName>
    </submittedName>
</protein>
<keyword evidence="1" id="KW-0732">Signal</keyword>
<feature type="signal peptide" evidence="1">
    <location>
        <begin position="1"/>
        <end position="21"/>
    </location>
</feature>
<reference evidence="3 4" key="1">
    <citation type="submission" date="2020-12" db="EMBL/GenBank/DDBJ databases">
        <title>Bacterial novel species Adhaeribacter sp. BT258 isolated from soil.</title>
        <authorList>
            <person name="Jung H.-Y."/>
        </authorList>
    </citation>
    <scope>NUCLEOTIDE SEQUENCE [LARGE SCALE GENOMIC DNA]</scope>
    <source>
        <strain evidence="3 4">BT258</strain>
    </source>
</reference>
<feature type="domain" description="Outer membrane protein beta-barrel" evidence="2">
    <location>
        <begin position="30"/>
        <end position="222"/>
    </location>
</feature>
<dbReference type="SUPFAM" id="SSF56925">
    <property type="entry name" value="OMPA-like"/>
    <property type="match status" value="1"/>
</dbReference>
<comment type="caution">
    <text evidence="3">The sequence shown here is derived from an EMBL/GenBank/DDBJ whole genome shotgun (WGS) entry which is preliminary data.</text>
</comment>
<dbReference type="Proteomes" id="UP000644147">
    <property type="component" value="Unassembled WGS sequence"/>
</dbReference>
<feature type="chain" id="PRO_5045794308" evidence="1">
    <location>
        <begin position="22"/>
        <end position="259"/>
    </location>
</feature>
<dbReference type="Pfam" id="PF13568">
    <property type="entry name" value="OMP_b-brl_2"/>
    <property type="match status" value="1"/>
</dbReference>
<proteinExistence type="predicted"/>
<dbReference type="Gene3D" id="2.40.160.20">
    <property type="match status" value="1"/>
</dbReference>
<keyword evidence="4" id="KW-1185">Reference proteome</keyword>